<accession>A0A5D3AMN7</accession>
<keyword evidence="3" id="KW-1185">Reference proteome</keyword>
<protein>
    <submittedName>
        <fullName evidence="2">Uncharacterized protein</fullName>
    </submittedName>
</protein>
<proteinExistence type="predicted"/>
<evidence type="ECO:0000256" key="1">
    <source>
        <dbReference type="SAM" id="MobiDB-lite"/>
    </source>
</evidence>
<feature type="compositionally biased region" description="Basic and acidic residues" evidence="1">
    <location>
        <begin position="34"/>
        <end position="44"/>
    </location>
</feature>
<evidence type="ECO:0000313" key="3">
    <source>
        <dbReference type="Proteomes" id="UP000322245"/>
    </source>
</evidence>
<evidence type="ECO:0000313" key="2">
    <source>
        <dbReference type="EMBL" id="TYJ51260.1"/>
    </source>
</evidence>
<sequence length="485" mass="53967">MSDFEDLHIPAGVLANALFSLPNPDETDDLEEEGISHESADIEPRGATPDGYTFQGVSAPDGESRIGDFVASQSMKSTRLTRRIKAEIEDMLADFRGKLVEYAVSKGLRSSTVQEYAWRHQTIPNNWDLFQASDIGKGYTEEYQAEHANASQSQAYQVFKEEKVMNFNTFEGSDVGKAYVAEYQAQHPNTTLQQAYEAFKKEKVKEMRNVLADSYGASQVMKLSGGQTTNNVDQRARIIDQITKSNQALFRSLERSYGLSFVLICTTSHRQDDFGTTVITPNASDALDSIKKDYLLNMALDLGVVLKGDRIKAWTRANMPSASLPPVVTSEYRNLSLKDKKEMLKAFLQKSFTGALREVSPGSSPKEDGNLQFLEERLKKRGIRLSVDPEINREELARGGRNHEELDKYLEAVKEGKIFFHALPPSERPVQPPRKKRRHAAIASVSSELRAPFGAEDETDVRLRQQNQIEGDGSAGASVAGTASE</sequence>
<organism evidence="2 3">
    <name type="scientific">Cryptococcus floricola</name>
    <dbReference type="NCBI Taxonomy" id="2591691"/>
    <lineage>
        <taxon>Eukaryota</taxon>
        <taxon>Fungi</taxon>
        <taxon>Dikarya</taxon>
        <taxon>Basidiomycota</taxon>
        <taxon>Agaricomycotina</taxon>
        <taxon>Tremellomycetes</taxon>
        <taxon>Tremellales</taxon>
        <taxon>Cryptococcaceae</taxon>
        <taxon>Cryptococcus</taxon>
    </lineage>
</organism>
<gene>
    <name evidence="2" type="ORF">B9479_008182</name>
</gene>
<dbReference type="Proteomes" id="UP000322245">
    <property type="component" value="Unassembled WGS sequence"/>
</dbReference>
<name>A0A5D3AMN7_9TREE</name>
<dbReference type="AlphaFoldDB" id="A0A5D3AMN7"/>
<feature type="compositionally biased region" description="Low complexity" evidence="1">
    <location>
        <begin position="471"/>
        <end position="485"/>
    </location>
</feature>
<comment type="caution">
    <text evidence="2">The sequence shown here is derived from an EMBL/GenBank/DDBJ whole genome shotgun (WGS) entry which is preliminary data.</text>
</comment>
<dbReference type="EMBL" id="NIDF01000305">
    <property type="protein sequence ID" value="TYJ51260.1"/>
    <property type="molecule type" value="Genomic_DNA"/>
</dbReference>
<feature type="region of interest" description="Disordered" evidence="1">
    <location>
        <begin position="23"/>
        <end position="50"/>
    </location>
</feature>
<reference evidence="2 3" key="1">
    <citation type="submission" date="2017-05" db="EMBL/GenBank/DDBJ databases">
        <title>The Genome Sequence of Tsuchiyaea wingfieldii DSM 27421.</title>
        <authorList>
            <person name="Cuomo C."/>
            <person name="Passer A."/>
            <person name="Billmyre B."/>
            <person name="Heitman J."/>
        </authorList>
    </citation>
    <scope>NUCLEOTIDE SEQUENCE [LARGE SCALE GENOMIC DNA]</scope>
    <source>
        <strain evidence="2 3">DSM 27421</strain>
    </source>
</reference>
<feature type="region of interest" description="Disordered" evidence="1">
    <location>
        <begin position="424"/>
        <end position="485"/>
    </location>
</feature>